<keyword evidence="10" id="KW-1185">Reference proteome</keyword>
<keyword evidence="6 8" id="KW-0503">Monooxygenase</keyword>
<dbReference type="EMBL" id="JANPWZ010001112">
    <property type="protein sequence ID" value="KAJ3568678.1"/>
    <property type="molecule type" value="Genomic_DNA"/>
</dbReference>
<keyword evidence="4 7" id="KW-0479">Metal-binding</keyword>
<gene>
    <name evidence="9" type="ORF">NPX13_g6336</name>
</gene>
<organism evidence="9 10">
    <name type="scientific">Xylaria arbuscula</name>
    <dbReference type="NCBI Taxonomy" id="114810"/>
    <lineage>
        <taxon>Eukaryota</taxon>
        <taxon>Fungi</taxon>
        <taxon>Dikarya</taxon>
        <taxon>Ascomycota</taxon>
        <taxon>Pezizomycotina</taxon>
        <taxon>Sordariomycetes</taxon>
        <taxon>Xylariomycetidae</taxon>
        <taxon>Xylariales</taxon>
        <taxon>Xylariaceae</taxon>
        <taxon>Xylaria</taxon>
    </lineage>
</organism>
<feature type="binding site" description="axial binding residue" evidence="7">
    <location>
        <position position="392"/>
    </location>
    <ligand>
        <name>heme</name>
        <dbReference type="ChEBI" id="CHEBI:30413"/>
    </ligand>
    <ligandPart>
        <name>Fe</name>
        <dbReference type="ChEBI" id="CHEBI:18248"/>
    </ligandPart>
</feature>
<sequence>MHSLSSRIIRPVVRQGPNKLIFNSVAAARDIYLSDGVSKAQCYQAGNVNPSMTNVFNTIDKHVHRVKRRHVSLILTDRSVRMFEPKVDEQVTIFLREILSTCQNAPRAPINMSKRCKYLGLDIAGYLGFGYALNTQTDPTHRFLVNAMMIGSWRLNMYMQFPALRKLRLEILFYALAVLSGKSFLRVLSKMIQSRLSKETDAEHDLYAFMARTPETSETDGVTAKEIWNEGIFFLPAAGDTTSTALCALFFSLARNTQCRERLAYEIRSMFSSSSEIESSRLQNCQYLRACIYEALRMSPPIPGTLWREQLPSNAGKPFVVDGHAIPPGVQVGVNVYTIHHNPDYFPDPFTYNPDRWIPSKGEEATLHSEDQNTGLKHNPAFMPFSLGSRACAGRSMAYAEVSLAIAKTMWYFDFEFPSEIAQRLPAVNEATGIQSTEFNLLDVFTSSHNGPYLSFRLRGDYWKDLMGVHQ</sequence>
<dbReference type="PRINTS" id="PR00465">
    <property type="entry name" value="EP450IV"/>
</dbReference>
<evidence type="ECO:0000256" key="3">
    <source>
        <dbReference type="ARBA" id="ARBA00022617"/>
    </source>
</evidence>
<evidence type="ECO:0000256" key="7">
    <source>
        <dbReference type="PIRSR" id="PIRSR602403-1"/>
    </source>
</evidence>
<evidence type="ECO:0000313" key="9">
    <source>
        <dbReference type="EMBL" id="KAJ3568678.1"/>
    </source>
</evidence>
<dbReference type="InterPro" id="IPR002403">
    <property type="entry name" value="Cyt_P450_E_grp-IV"/>
</dbReference>
<accession>A0A9W8NC16</accession>
<keyword evidence="8" id="KW-0560">Oxidoreductase</keyword>
<dbReference type="GO" id="GO:0004497">
    <property type="term" value="F:monooxygenase activity"/>
    <property type="evidence" value="ECO:0007669"/>
    <property type="project" value="UniProtKB-KW"/>
</dbReference>
<dbReference type="InterPro" id="IPR036396">
    <property type="entry name" value="Cyt_P450_sf"/>
</dbReference>
<name>A0A9W8NC16_9PEZI</name>
<evidence type="ECO:0000256" key="8">
    <source>
        <dbReference type="RuleBase" id="RU000461"/>
    </source>
</evidence>
<comment type="similarity">
    <text evidence="2 8">Belongs to the cytochrome P450 family.</text>
</comment>
<dbReference type="GO" id="GO:0005506">
    <property type="term" value="F:iron ion binding"/>
    <property type="evidence" value="ECO:0007669"/>
    <property type="project" value="InterPro"/>
</dbReference>
<dbReference type="Pfam" id="PF00067">
    <property type="entry name" value="p450"/>
    <property type="match status" value="1"/>
</dbReference>
<evidence type="ECO:0000313" key="10">
    <source>
        <dbReference type="Proteomes" id="UP001148614"/>
    </source>
</evidence>
<proteinExistence type="inferred from homology"/>
<dbReference type="PANTHER" id="PTHR24305">
    <property type="entry name" value="CYTOCHROME P450"/>
    <property type="match status" value="1"/>
</dbReference>
<dbReference type="VEuPathDB" id="FungiDB:F4678DRAFT_484691"/>
<evidence type="ECO:0000256" key="4">
    <source>
        <dbReference type="ARBA" id="ARBA00022723"/>
    </source>
</evidence>
<evidence type="ECO:0000256" key="1">
    <source>
        <dbReference type="ARBA" id="ARBA00001971"/>
    </source>
</evidence>
<evidence type="ECO:0000256" key="5">
    <source>
        <dbReference type="ARBA" id="ARBA00023004"/>
    </source>
</evidence>
<dbReference type="PANTHER" id="PTHR24305:SF226">
    <property type="entry name" value="CYTOCHROME P450 MONOOXYGENASE"/>
    <property type="match status" value="1"/>
</dbReference>
<reference evidence="9" key="1">
    <citation type="submission" date="2022-07" db="EMBL/GenBank/DDBJ databases">
        <title>Genome Sequence of Xylaria arbuscula.</title>
        <authorList>
            <person name="Buettner E."/>
        </authorList>
    </citation>
    <scope>NUCLEOTIDE SEQUENCE</scope>
    <source>
        <strain evidence="9">VT107</strain>
    </source>
</reference>
<keyword evidence="5 7" id="KW-0408">Iron</keyword>
<dbReference type="SUPFAM" id="SSF48264">
    <property type="entry name" value="Cytochrome P450"/>
    <property type="match status" value="1"/>
</dbReference>
<protein>
    <submittedName>
        <fullName evidence="9">Uncharacterized protein</fullName>
    </submittedName>
</protein>
<dbReference type="GO" id="GO:0020037">
    <property type="term" value="F:heme binding"/>
    <property type="evidence" value="ECO:0007669"/>
    <property type="project" value="InterPro"/>
</dbReference>
<comment type="caution">
    <text evidence="9">The sequence shown here is derived from an EMBL/GenBank/DDBJ whole genome shotgun (WGS) entry which is preliminary data.</text>
</comment>
<dbReference type="PRINTS" id="PR00385">
    <property type="entry name" value="P450"/>
</dbReference>
<dbReference type="AlphaFoldDB" id="A0A9W8NC16"/>
<comment type="cofactor">
    <cofactor evidence="1 7">
        <name>heme</name>
        <dbReference type="ChEBI" id="CHEBI:30413"/>
    </cofactor>
</comment>
<evidence type="ECO:0000256" key="2">
    <source>
        <dbReference type="ARBA" id="ARBA00010617"/>
    </source>
</evidence>
<dbReference type="Proteomes" id="UP001148614">
    <property type="component" value="Unassembled WGS sequence"/>
</dbReference>
<dbReference type="Gene3D" id="1.10.630.10">
    <property type="entry name" value="Cytochrome P450"/>
    <property type="match status" value="1"/>
</dbReference>
<evidence type="ECO:0000256" key="6">
    <source>
        <dbReference type="ARBA" id="ARBA00023033"/>
    </source>
</evidence>
<dbReference type="InterPro" id="IPR001128">
    <property type="entry name" value="Cyt_P450"/>
</dbReference>
<dbReference type="GO" id="GO:0016705">
    <property type="term" value="F:oxidoreductase activity, acting on paired donors, with incorporation or reduction of molecular oxygen"/>
    <property type="evidence" value="ECO:0007669"/>
    <property type="project" value="InterPro"/>
</dbReference>
<dbReference type="PROSITE" id="PS00086">
    <property type="entry name" value="CYTOCHROME_P450"/>
    <property type="match status" value="1"/>
</dbReference>
<dbReference type="InterPro" id="IPR017972">
    <property type="entry name" value="Cyt_P450_CS"/>
</dbReference>
<keyword evidence="3 7" id="KW-0349">Heme</keyword>
<dbReference type="InterPro" id="IPR050121">
    <property type="entry name" value="Cytochrome_P450_monoxygenase"/>
</dbReference>